<protein>
    <submittedName>
        <fullName evidence="2">Uncharacterized protein</fullName>
    </submittedName>
</protein>
<sequence>MKKILDLFIGIGIAILATTLLIAAVQTWGTTQFLTGTLLSVEPLFWMDMSIWAVVFALGSALLLILWLTLAFSFLALVSGLCISCAFIMIFAGFSLFWPVLLLILAAWGVGQASQAD</sequence>
<organism evidence="2 3">
    <name type="scientific">Shewanella atlantica</name>
    <dbReference type="NCBI Taxonomy" id="271099"/>
    <lineage>
        <taxon>Bacteria</taxon>
        <taxon>Pseudomonadati</taxon>
        <taxon>Pseudomonadota</taxon>
        <taxon>Gammaproteobacteria</taxon>
        <taxon>Alteromonadales</taxon>
        <taxon>Shewanellaceae</taxon>
        <taxon>Shewanella</taxon>
    </lineage>
</organism>
<keyword evidence="1" id="KW-0812">Transmembrane</keyword>
<evidence type="ECO:0000313" key="3">
    <source>
        <dbReference type="Proteomes" id="UP000282060"/>
    </source>
</evidence>
<dbReference type="OrthoDB" id="6267596at2"/>
<keyword evidence="1" id="KW-0472">Membrane</keyword>
<comment type="caution">
    <text evidence="2">The sequence shown here is derived from an EMBL/GenBank/DDBJ whole genome shotgun (WGS) entry which is preliminary data.</text>
</comment>
<keyword evidence="1" id="KW-1133">Transmembrane helix</keyword>
<dbReference type="RefSeq" id="WP_126504659.1">
    <property type="nucleotide sequence ID" value="NZ_RXNV01000001.1"/>
</dbReference>
<evidence type="ECO:0000313" key="2">
    <source>
        <dbReference type="EMBL" id="RTR35059.1"/>
    </source>
</evidence>
<dbReference type="AlphaFoldDB" id="A0A3S0RS72"/>
<accession>A0A3S0RS72</accession>
<gene>
    <name evidence="2" type="ORF">EKG39_05215</name>
</gene>
<feature type="transmembrane region" description="Helical" evidence="1">
    <location>
        <begin position="85"/>
        <end position="110"/>
    </location>
</feature>
<dbReference type="Proteomes" id="UP000282060">
    <property type="component" value="Unassembled WGS sequence"/>
</dbReference>
<dbReference type="EMBL" id="RXNV01000001">
    <property type="protein sequence ID" value="RTR35059.1"/>
    <property type="molecule type" value="Genomic_DNA"/>
</dbReference>
<proteinExistence type="predicted"/>
<evidence type="ECO:0000256" key="1">
    <source>
        <dbReference type="SAM" id="Phobius"/>
    </source>
</evidence>
<feature type="transmembrane region" description="Helical" evidence="1">
    <location>
        <begin position="49"/>
        <end position="78"/>
    </location>
</feature>
<reference evidence="2 3" key="1">
    <citation type="submission" date="2018-12" db="EMBL/GenBank/DDBJ databases">
        <authorList>
            <person name="Yu L."/>
        </authorList>
    </citation>
    <scope>NUCLEOTIDE SEQUENCE [LARGE SCALE GENOMIC DNA]</scope>
    <source>
        <strain evidence="2 3">HAW-EB5</strain>
    </source>
</reference>
<keyword evidence="3" id="KW-1185">Reference proteome</keyword>
<feature type="transmembrane region" description="Helical" evidence="1">
    <location>
        <begin position="7"/>
        <end position="29"/>
    </location>
</feature>
<name>A0A3S0RS72_9GAMM</name>